<protein>
    <submittedName>
        <fullName evidence="2">C2H2-type domain-containing protein</fullName>
    </submittedName>
</protein>
<dbReference type="Proteomes" id="UP000887580">
    <property type="component" value="Unplaced"/>
</dbReference>
<evidence type="ECO:0000313" key="1">
    <source>
        <dbReference type="Proteomes" id="UP000887580"/>
    </source>
</evidence>
<name>A0AC35F5B5_9BILA</name>
<sequence>MGFEGASAAASGTQFHEALVCPICPKLFVESLWSLIAHINAVHRDSPLVLDYHSLQRLKKIVPKSAVCVIRPAFTANGNRSDFLNFFAADETIGNSMTSELKESEASLRQRTFQEESESKSISPEPVSLDLSISRKSTFRSHLNRVHRELTPVKMETIIKAAARGGDSNEINNGGFEMSTFEENNNFAKTSTEKLAETVEKVIIKQEIFDS</sequence>
<accession>A0AC35F5B5</accession>
<dbReference type="WBParaSite" id="PS1159_v2.g13317.t1">
    <property type="protein sequence ID" value="PS1159_v2.g13317.t1"/>
    <property type="gene ID" value="PS1159_v2.g13317"/>
</dbReference>
<evidence type="ECO:0000313" key="2">
    <source>
        <dbReference type="WBParaSite" id="PS1159_v2.g13317.t1"/>
    </source>
</evidence>
<reference evidence="2" key="1">
    <citation type="submission" date="2022-11" db="UniProtKB">
        <authorList>
            <consortium name="WormBaseParasite"/>
        </authorList>
    </citation>
    <scope>IDENTIFICATION</scope>
</reference>
<proteinExistence type="predicted"/>
<organism evidence="1 2">
    <name type="scientific">Panagrolaimus sp. PS1159</name>
    <dbReference type="NCBI Taxonomy" id="55785"/>
    <lineage>
        <taxon>Eukaryota</taxon>
        <taxon>Metazoa</taxon>
        <taxon>Ecdysozoa</taxon>
        <taxon>Nematoda</taxon>
        <taxon>Chromadorea</taxon>
        <taxon>Rhabditida</taxon>
        <taxon>Tylenchina</taxon>
        <taxon>Panagrolaimomorpha</taxon>
        <taxon>Panagrolaimoidea</taxon>
        <taxon>Panagrolaimidae</taxon>
        <taxon>Panagrolaimus</taxon>
    </lineage>
</organism>